<dbReference type="HOGENOM" id="CLU_115316_0_0_6"/>
<name>N9E325_9GAMM</name>
<gene>
    <name evidence="2" type="ORF">F934_01615</name>
</gene>
<dbReference type="AlphaFoldDB" id="N9E325"/>
<accession>N9E325</accession>
<proteinExistence type="predicted"/>
<dbReference type="OrthoDB" id="6685850at2"/>
<evidence type="ECO:0000256" key="1">
    <source>
        <dbReference type="SAM" id="SignalP"/>
    </source>
</evidence>
<organism evidence="2 3">
    <name type="scientific">Acinetobacter beijerinckii ANC 3835</name>
    <dbReference type="NCBI Taxonomy" id="1217649"/>
    <lineage>
        <taxon>Bacteria</taxon>
        <taxon>Pseudomonadati</taxon>
        <taxon>Pseudomonadota</taxon>
        <taxon>Gammaproteobacteria</taxon>
        <taxon>Moraxellales</taxon>
        <taxon>Moraxellaceae</taxon>
        <taxon>Acinetobacter</taxon>
    </lineage>
</organism>
<comment type="caution">
    <text evidence="2">The sequence shown here is derived from an EMBL/GenBank/DDBJ whole genome shotgun (WGS) entry which is preliminary data.</text>
</comment>
<sequence>MLNKTLILCSSFLLIAGCQTLDSAMSATDGILNKTGDLLSGDFRGLAPAKKTSLNEVWQDWQQNEITAKRKWNAQRLEVPGIITRITKTGDVVSKNQIAIIFKDPSNSKCKGQGLTRDDLKVNTDKISHLKVGDQVVVTGVLGTTESKWSDQGECWFSFDKTEIVKVAKK</sequence>
<evidence type="ECO:0000313" key="2">
    <source>
        <dbReference type="EMBL" id="ENW04883.1"/>
    </source>
</evidence>
<dbReference type="PATRIC" id="fig|1217649.3.peg.1550"/>
<dbReference type="Proteomes" id="UP000018417">
    <property type="component" value="Unassembled WGS sequence"/>
</dbReference>
<protein>
    <recommendedName>
        <fullName evidence="4">Lipoprotein</fullName>
    </recommendedName>
</protein>
<feature type="signal peptide" evidence="1">
    <location>
        <begin position="1"/>
        <end position="20"/>
    </location>
</feature>
<evidence type="ECO:0000313" key="3">
    <source>
        <dbReference type="Proteomes" id="UP000018417"/>
    </source>
</evidence>
<dbReference type="PROSITE" id="PS51257">
    <property type="entry name" value="PROKAR_LIPOPROTEIN"/>
    <property type="match status" value="1"/>
</dbReference>
<dbReference type="RefSeq" id="WP_005053803.1">
    <property type="nucleotide sequence ID" value="NZ_KB849759.1"/>
</dbReference>
<evidence type="ECO:0008006" key="4">
    <source>
        <dbReference type="Google" id="ProtNLM"/>
    </source>
</evidence>
<dbReference type="EMBL" id="APQK01000012">
    <property type="protein sequence ID" value="ENW04883.1"/>
    <property type="molecule type" value="Genomic_DNA"/>
</dbReference>
<feature type="chain" id="PRO_5004141398" description="Lipoprotein" evidence="1">
    <location>
        <begin position="21"/>
        <end position="170"/>
    </location>
</feature>
<reference evidence="2 3" key="1">
    <citation type="submission" date="2013-02" db="EMBL/GenBank/DDBJ databases">
        <title>The Genome Sequence of Acinetobacter beijerinckii ANC 3835.</title>
        <authorList>
            <consortium name="The Broad Institute Genome Sequencing Platform"/>
            <consortium name="The Broad Institute Genome Sequencing Center for Infectious Disease"/>
            <person name="Cerqueira G."/>
            <person name="Feldgarden M."/>
            <person name="Courvalin P."/>
            <person name="Perichon B."/>
            <person name="Grillot-Courvalin C."/>
            <person name="Clermont D."/>
            <person name="Rocha E."/>
            <person name="Yoon E.-J."/>
            <person name="Nemec A."/>
            <person name="Walker B."/>
            <person name="Young S.K."/>
            <person name="Zeng Q."/>
            <person name="Gargeya S."/>
            <person name="Fitzgerald M."/>
            <person name="Haas B."/>
            <person name="Abouelleil A."/>
            <person name="Alvarado L."/>
            <person name="Arachchi H.M."/>
            <person name="Berlin A.M."/>
            <person name="Chapman S.B."/>
            <person name="Dewar J."/>
            <person name="Goldberg J."/>
            <person name="Griggs A."/>
            <person name="Gujja S."/>
            <person name="Hansen M."/>
            <person name="Howarth C."/>
            <person name="Imamovic A."/>
            <person name="Larimer J."/>
            <person name="McCowan C."/>
            <person name="Murphy C."/>
            <person name="Neiman D."/>
            <person name="Pearson M."/>
            <person name="Priest M."/>
            <person name="Roberts A."/>
            <person name="Saif S."/>
            <person name="Shea T."/>
            <person name="Sisk P."/>
            <person name="Sykes S."/>
            <person name="Wortman J."/>
            <person name="Nusbaum C."/>
            <person name="Birren B."/>
        </authorList>
    </citation>
    <scope>NUCLEOTIDE SEQUENCE [LARGE SCALE GENOMIC DNA]</scope>
    <source>
        <strain evidence="2 3">ANC 3835</strain>
    </source>
</reference>
<keyword evidence="1" id="KW-0732">Signal</keyword>